<evidence type="ECO:0000313" key="2">
    <source>
        <dbReference type="EMBL" id="SJM52013.1"/>
    </source>
</evidence>
<feature type="compositionally biased region" description="Basic and acidic residues" evidence="1">
    <location>
        <begin position="1"/>
        <end position="21"/>
    </location>
</feature>
<dbReference type="EMBL" id="FUHW01000013">
    <property type="protein sequence ID" value="SJM52013.1"/>
    <property type="molecule type" value="Genomic_DNA"/>
</dbReference>
<protein>
    <recommendedName>
        <fullName evidence="4">dUTPase</fullName>
    </recommendedName>
</protein>
<gene>
    <name evidence="2" type="ORF">FM101_02670</name>
</gene>
<evidence type="ECO:0008006" key="4">
    <source>
        <dbReference type="Google" id="ProtNLM"/>
    </source>
</evidence>
<keyword evidence="3" id="KW-1185">Reference proteome</keyword>
<dbReference type="InterPro" id="IPR025242">
    <property type="entry name" value="DUF4193"/>
</dbReference>
<feature type="region of interest" description="Disordered" evidence="1">
    <location>
        <begin position="1"/>
        <end position="51"/>
    </location>
</feature>
<dbReference type="Proteomes" id="UP000195913">
    <property type="component" value="Unassembled WGS sequence"/>
</dbReference>
<reference evidence="2 3" key="1">
    <citation type="submission" date="2017-02" db="EMBL/GenBank/DDBJ databases">
        <authorList>
            <person name="Peterson S.W."/>
        </authorList>
    </citation>
    <scope>NUCLEOTIDE SEQUENCE [LARGE SCALE GENOMIC DNA]</scope>
    <source>
        <strain evidence="2 3">B Ar 00.02</strain>
    </source>
</reference>
<evidence type="ECO:0000313" key="3">
    <source>
        <dbReference type="Proteomes" id="UP000195913"/>
    </source>
</evidence>
<name>A0A1R4F849_9MICC</name>
<dbReference type="Pfam" id="PF13834">
    <property type="entry name" value="DUF4193"/>
    <property type="match status" value="1"/>
</dbReference>
<evidence type="ECO:0000256" key="1">
    <source>
        <dbReference type="SAM" id="MobiDB-lite"/>
    </source>
</evidence>
<sequence>MAVDYDEVRPDVAERSEETLKQVKAMDAPNQKTAVEQLDEDEPLDGGELPGAIIDDELVVQVRPQGQDEFTCGECFLVRYRSQLSREKNGVKICRECDG</sequence>
<accession>A0A1R4F849</accession>
<dbReference type="RefSeq" id="WP_086995050.1">
    <property type="nucleotide sequence ID" value="NZ_FUHW01000013.1"/>
</dbReference>
<organism evidence="2 3">
    <name type="scientific">Arthrobacter rhombi</name>
    <dbReference type="NCBI Taxonomy" id="71253"/>
    <lineage>
        <taxon>Bacteria</taxon>
        <taxon>Bacillati</taxon>
        <taxon>Actinomycetota</taxon>
        <taxon>Actinomycetes</taxon>
        <taxon>Micrococcales</taxon>
        <taxon>Micrococcaceae</taxon>
        <taxon>Arthrobacter</taxon>
    </lineage>
</organism>
<dbReference type="AlphaFoldDB" id="A0A1R4F849"/>
<proteinExistence type="predicted"/>